<dbReference type="CDD" id="cd06222">
    <property type="entry name" value="RNase_H_like"/>
    <property type="match status" value="1"/>
</dbReference>
<dbReference type="Gene3D" id="3.30.420.10">
    <property type="entry name" value="Ribonuclease H-like superfamily/Ribonuclease H"/>
    <property type="match status" value="1"/>
</dbReference>
<evidence type="ECO:0000313" key="3">
    <source>
        <dbReference type="Proteomes" id="UP001642360"/>
    </source>
</evidence>
<feature type="domain" description="RNase H type-1" evidence="1">
    <location>
        <begin position="7"/>
        <end position="63"/>
    </location>
</feature>
<reference evidence="2 3" key="1">
    <citation type="submission" date="2024-02" db="EMBL/GenBank/DDBJ databases">
        <authorList>
            <person name="Vignale AGUSTIN F."/>
            <person name="Sosa J E."/>
            <person name="Modenutti C."/>
        </authorList>
    </citation>
    <scope>NUCLEOTIDE SEQUENCE [LARGE SCALE GENOMIC DNA]</scope>
</reference>
<sequence length="113" mass="12744">HGLREVKLEVESDFQILVMMIKGKAEIPWKCRMLVNRICDLLGKVNVGITHIYREANGVTDFLLSLAVKTRCCNVFTLTGLLVEGKLLLLQDQIGLPIIRKKNSIILRSVLSQ</sequence>
<protein>
    <recommendedName>
        <fullName evidence="1">RNase H type-1 domain-containing protein</fullName>
    </recommendedName>
</protein>
<gene>
    <name evidence="2" type="ORF">ILEXP_LOCUS12201</name>
</gene>
<dbReference type="AlphaFoldDB" id="A0ABC8RQZ0"/>
<dbReference type="InterPro" id="IPR044730">
    <property type="entry name" value="RNase_H-like_dom_plant"/>
</dbReference>
<keyword evidence="3" id="KW-1185">Reference proteome</keyword>
<organism evidence="2 3">
    <name type="scientific">Ilex paraguariensis</name>
    <name type="common">yerba mate</name>
    <dbReference type="NCBI Taxonomy" id="185542"/>
    <lineage>
        <taxon>Eukaryota</taxon>
        <taxon>Viridiplantae</taxon>
        <taxon>Streptophyta</taxon>
        <taxon>Embryophyta</taxon>
        <taxon>Tracheophyta</taxon>
        <taxon>Spermatophyta</taxon>
        <taxon>Magnoliopsida</taxon>
        <taxon>eudicotyledons</taxon>
        <taxon>Gunneridae</taxon>
        <taxon>Pentapetalae</taxon>
        <taxon>asterids</taxon>
        <taxon>campanulids</taxon>
        <taxon>Aquifoliales</taxon>
        <taxon>Aquifoliaceae</taxon>
        <taxon>Ilex</taxon>
    </lineage>
</organism>
<accession>A0ABC8RQZ0</accession>
<proteinExistence type="predicted"/>
<dbReference type="InterPro" id="IPR002156">
    <property type="entry name" value="RNaseH_domain"/>
</dbReference>
<dbReference type="EMBL" id="CAUOFW020001392">
    <property type="protein sequence ID" value="CAK9144447.1"/>
    <property type="molecule type" value="Genomic_DNA"/>
</dbReference>
<dbReference type="InterPro" id="IPR036397">
    <property type="entry name" value="RNaseH_sf"/>
</dbReference>
<evidence type="ECO:0000259" key="1">
    <source>
        <dbReference type="Pfam" id="PF13456"/>
    </source>
</evidence>
<feature type="non-terminal residue" evidence="2">
    <location>
        <position position="1"/>
    </location>
</feature>
<evidence type="ECO:0000313" key="2">
    <source>
        <dbReference type="EMBL" id="CAK9144447.1"/>
    </source>
</evidence>
<name>A0ABC8RQZ0_9AQUA</name>
<dbReference type="Pfam" id="PF13456">
    <property type="entry name" value="RVT_3"/>
    <property type="match status" value="1"/>
</dbReference>
<comment type="caution">
    <text evidence="2">The sequence shown here is derived from an EMBL/GenBank/DDBJ whole genome shotgun (WGS) entry which is preliminary data.</text>
</comment>
<dbReference type="Proteomes" id="UP001642360">
    <property type="component" value="Unassembled WGS sequence"/>
</dbReference>